<feature type="compositionally biased region" description="Basic and acidic residues" evidence="2">
    <location>
        <begin position="275"/>
        <end position="288"/>
    </location>
</feature>
<dbReference type="InterPro" id="IPR042334">
    <property type="entry name" value="ANKRD31"/>
</dbReference>
<dbReference type="GeneTree" id="ENSGT00940000154742"/>
<dbReference type="PROSITE" id="PS50297">
    <property type="entry name" value="ANK_REP_REGION"/>
    <property type="match status" value="3"/>
</dbReference>
<gene>
    <name evidence="3 5 6" type="primary">LOC108878669</name>
</gene>
<dbReference type="SMART" id="SM00248">
    <property type="entry name" value="ANK"/>
    <property type="match status" value="3"/>
</dbReference>
<reference evidence="5 6" key="2">
    <citation type="submission" date="2025-04" db="UniProtKB">
        <authorList>
            <consortium name="RefSeq"/>
        </authorList>
    </citation>
    <scope>IDENTIFICATION</scope>
    <source>
        <tissue evidence="5 6">Brain</tissue>
    </source>
</reference>
<dbReference type="PANTHER" id="PTHR24176">
    <property type="entry name" value="ANKYRIN REPEAT DOMAIN-CONTAINING PROTEIN 31-RELATED"/>
    <property type="match status" value="1"/>
</dbReference>
<proteinExistence type="predicted"/>
<accession>A0A4W6FLF0</accession>
<dbReference type="OrthoDB" id="366390at2759"/>
<dbReference type="Proteomes" id="UP000314980">
    <property type="component" value="Unassembled WGS sequence"/>
</dbReference>
<dbReference type="STRING" id="8187.ENSLCAP00010051460"/>
<keyword evidence="1" id="KW-0040">ANK repeat</keyword>
<reference evidence="3" key="3">
    <citation type="submission" date="2025-05" db="UniProtKB">
        <authorList>
            <consortium name="Ensembl"/>
        </authorList>
    </citation>
    <scope>IDENTIFICATION</scope>
</reference>
<dbReference type="Proteomes" id="UP000694890">
    <property type="component" value="Linkage group LG13"/>
</dbReference>
<dbReference type="InterPro" id="IPR002110">
    <property type="entry name" value="Ankyrin_rpt"/>
</dbReference>
<dbReference type="RefSeq" id="XP_050930980.1">
    <property type="nucleotide sequence ID" value="XM_051075023.1"/>
</dbReference>
<feature type="region of interest" description="Disordered" evidence="2">
    <location>
        <begin position="267"/>
        <end position="288"/>
    </location>
</feature>
<feature type="repeat" description="ANK" evidence="1">
    <location>
        <begin position="174"/>
        <end position="206"/>
    </location>
</feature>
<dbReference type="InParanoid" id="A0A4W6FLF0"/>
<evidence type="ECO:0000313" key="6">
    <source>
        <dbReference type="RefSeq" id="XP_050930980.1"/>
    </source>
</evidence>
<dbReference type="RefSeq" id="XP_018525114.1">
    <property type="nucleotide sequence ID" value="XM_018669598.2"/>
</dbReference>
<reference evidence="4" key="1">
    <citation type="submission" date="2015-09" db="EMBL/GenBank/DDBJ databases">
        <authorList>
            <person name="Sai Rama Sridatta P."/>
        </authorList>
    </citation>
    <scope>NUCLEOTIDE SEQUENCE [LARGE SCALE GENOMIC DNA]</scope>
</reference>
<dbReference type="Gene3D" id="1.25.40.20">
    <property type="entry name" value="Ankyrin repeat-containing domain"/>
    <property type="match status" value="1"/>
</dbReference>
<evidence type="ECO:0000313" key="3">
    <source>
        <dbReference type="Ensembl" id="ENSLCAP00010051460.1"/>
    </source>
</evidence>
<dbReference type="GeneID" id="108878669"/>
<evidence type="ECO:0000313" key="4">
    <source>
        <dbReference type="Proteomes" id="UP000314980"/>
    </source>
</evidence>
<dbReference type="SUPFAM" id="SSF48403">
    <property type="entry name" value="Ankyrin repeat"/>
    <property type="match status" value="1"/>
</dbReference>
<protein>
    <submittedName>
        <fullName evidence="5 6">Ankyrin repeat domain-containing protein 31</fullName>
    </submittedName>
</protein>
<organism evidence="3 4">
    <name type="scientific">Lates calcarifer</name>
    <name type="common">Barramundi</name>
    <name type="synonym">Holocentrus calcarifer</name>
    <dbReference type="NCBI Taxonomy" id="8187"/>
    <lineage>
        <taxon>Eukaryota</taxon>
        <taxon>Metazoa</taxon>
        <taxon>Chordata</taxon>
        <taxon>Craniata</taxon>
        <taxon>Vertebrata</taxon>
        <taxon>Euteleostomi</taxon>
        <taxon>Actinopterygii</taxon>
        <taxon>Neopterygii</taxon>
        <taxon>Teleostei</taxon>
        <taxon>Neoteleostei</taxon>
        <taxon>Acanthomorphata</taxon>
        <taxon>Carangaria</taxon>
        <taxon>Carangaria incertae sedis</taxon>
        <taxon>Centropomidae</taxon>
        <taxon>Lates</taxon>
    </lineage>
</organism>
<evidence type="ECO:0000256" key="2">
    <source>
        <dbReference type="SAM" id="MobiDB-lite"/>
    </source>
</evidence>
<feature type="repeat" description="ANK" evidence="1">
    <location>
        <begin position="141"/>
        <end position="173"/>
    </location>
</feature>
<name>A0A4W6FLF0_LATCA</name>
<sequence length="693" mass="77117">MTDRCNQERNGDVVTYDDGDDDSLSLLHDIHACRVTTEGMDINYLYSQVSNKEQKKKMEIEINQLKPPEGGMPSSIQSSVGHVESTSLSANVLKCVTNKTKLHKRNEKGESLLHKACQREDLAKVKALIQAGISVNMEDYAGWTALHEASAVGDKAVVEELLKAGAHVNARSFDGITPLHDAVSSGHYEVVKLLLQYGSNASDRNLSGLSALDLAEEENIIELLLTFKTSSVIHEQPCETPVEYRQPEAHCHMQFYCQGSFSPSCSDTANVQSRESGDRDGARDPGDIQLRRKDTTLDNMEHSESLKVVLEEVGRNQTEMLTWPLTGLQDADRYYAALTKIQSVLVQVLTRQHLEKDNLAQRYRSVSKSQLLSLASRQRNLVEILQKQIHLVEVYVTMKAKISSQPPNLQGSTVVTQPDHFSASAFSKPKGAHSCNEDSQRKKSHRLVTWLSSLRLAPPNNAKDLTVPRPLAPLLTQGKKTPTHTDVLNKKTSNCQSSAPQPGNTLQHTRFQMKRRNALIQTQAEDNSRQLSKLIQGGVMPAESALQLLMKGHWHFSHVLGDGSIKDSKGKLHLAPEHWLESILGNNIPVSSAYAWDKVMFKDKPLSYYLLKMEGEGNAPQTPPEDDLQHCRAAASPKALTTVAAGLNCLMKIKTIHLLDDEELLPNAVMDYYWEKLLKKDCSESEDWGSELL</sequence>
<keyword evidence="4" id="KW-1185">Reference proteome</keyword>
<dbReference type="InterPro" id="IPR036770">
    <property type="entry name" value="Ankyrin_rpt-contain_sf"/>
</dbReference>
<dbReference type="Pfam" id="PF00023">
    <property type="entry name" value="Ank"/>
    <property type="match status" value="1"/>
</dbReference>
<evidence type="ECO:0000256" key="1">
    <source>
        <dbReference type="PROSITE-ProRule" id="PRU00023"/>
    </source>
</evidence>
<dbReference type="AlphaFoldDB" id="A0A4W6FLF0"/>
<evidence type="ECO:0000313" key="5">
    <source>
        <dbReference type="RefSeq" id="XP_018525114.1"/>
    </source>
</evidence>
<feature type="repeat" description="ANK" evidence="1">
    <location>
        <begin position="108"/>
        <end position="140"/>
    </location>
</feature>
<dbReference type="Pfam" id="PF12796">
    <property type="entry name" value="Ank_2"/>
    <property type="match status" value="1"/>
</dbReference>
<dbReference type="KEGG" id="lcf:108878669"/>
<dbReference type="PANTHER" id="PTHR24176:SF14">
    <property type="entry name" value="ANKYRIN REPEAT DOMAIN-CONTAINING PROTEIN 31"/>
    <property type="match status" value="1"/>
</dbReference>
<dbReference type="PROSITE" id="PS50088">
    <property type="entry name" value="ANK_REPEAT"/>
    <property type="match status" value="3"/>
</dbReference>
<dbReference type="Ensembl" id="ENSLCAT00010052801.1">
    <property type="protein sequence ID" value="ENSLCAP00010051460.1"/>
    <property type="gene ID" value="ENSLCAG00010023966.1"/>
</dbReference>